<proteinExistence type="predicted"/>
<dbReference type="InterPro" id="IPR044666">
    <property type="entry name" value="Cyclophilin_A-like"/>
</dbReference>
<dbReference type="EMBL" id="CAEZYH010000042">
    <property type="protein sequence ID" value="CAB4721710.1"/>
    <property type="molecule type" value="Genomic_DNA"/>
</dbReference>
<dbReference type="AlphaFoldDB" id="A0A6J6RCI0"/>
<feature type="region of interest" description="Disordered" evidence="1">
    <location>
        <begin position="1"/>
        <end position="28"/>
    </location>
</feature>
<dbReference type="PRINTS" id="PR00153">
    <property type="entry name" value="CSAPPISMRASE"/>
</dbReference>
<feature type="compositionally biased region" description="Basic residues" evidence="1">
    <location>
        <begin position="1"/>
        <end position="11"/>
    </location>
</feature>
<evidence type="ECO:0000256" key="2">
    <source>
        <dbReference type="SAM" id="Phobius"/>
    </source>
</evidence>
<feature type="transmembrane region" description="Helical" evidence="2">
    <location>
        <begin position="34"/>
        <end position="53"/>
    </location>
</feature>
<name>A0A6J6RCI0_9ZZZZ</name>
<protein>
    <submittedName>
        <fullName evidence="4">Unannotated protein</fullName>
    </submittedName>
</protein>
<organism evidence="4">
    <name type="scientific">freshwater metagenome</name>
    <dbReference type="NCBI Taxonomy" id="449393"/>
    <lineage>
        <taxon>unclassified sequences</taxon>
        <taxon>metagenomes</taxon>
        <taxon>ecological metagenomes</taxon>
    </lineage>
</organism>
<dbReference type="Pfam" id="PF00160">
    <property type="entry name" value="Pro_isomerase"/>
    <property type="match status" value="1"/>
</dbReference>
<dbReference type="SUPFAM" id="SSF50891">
    <property type="entry name" value="Cyclophilin-like"/>
    <property type="match status" value="1"/>
</dbReference>
<reference evidence="4" key="1">
    <citation type="submission" date="2020-05" db="EMBL/GenBank/DDBJ databases">
        <authorList>
            <person name="Chiriac C."/>
            <person name="Salcher M."/>
            <person name="Ghai R."/>
            <person name="Kavagutti S V."/>
        </authorList>
    </citation>
    <scope>NUCLEOTIDE SEQUENCE</scope>
</reference>
<dbReference type="InterPro" id="IPR029000">
    <property type="entry name" value="Cyclophilin-like_dom_sf"/>
</dbReference>
<dbReference type="Gene3D" id="2.40.100.10">
    <property type="entry name" value="Cyclophilin-like"/>
    <property type="match status" value="1"/>
</dbReference>
<dbReference type="GO" id="GO:0003755">
    <property type="term" value="F:peptidyl-prolyl cis-trans isomerase activity"/>
    <property type="evidence" value="ECO:0007669"/>
    <property type="project" value="InterPro"/>
</dbReference>
<dbReference type="PROSITE" id="PS50072">
    <property type="entry name" value="CSA_PPIASE_2"/>
    <property type="match status" value="1"/>
</dbReference>
<feature type="domain" description="PPIase cyclophilin-type" evidence="3">
    <location>
        <begin position="135"/>
        <end position="284"/>
    </location>
</feature>
<dbReference type="InterPro" id="IPR002130">
    <property type="entry name" value="Cyclophilin-type_PPIase_dom"/>
</dbReference>
<keyword evidence="2" id="KW-0472">Membrane</keyword>
<gene>
    <name evidence="4" type="ORF">UFOPK2658_01076</name>
</gene>
<accession>A0A6J6RCI0</accession>
<keyword evidence="2" id="KW-0812">Transmembrane</keyword>
<keyword evidence="2" id="KW-1133">Transmembrane helix</keyword>
<dbReference type="PANTHER" id="PTHR45625:SF3">
    <property type="entry name" value="PEPTIDYL-PROLYL CIS-TRANS ISOMERASE B-RELATED"/>
    <property type="match status" value="1"/>
</dbReference>
<evidence type="ECO:0000259" key="3">
    <source>
        <dbReference type="PROSITE" id="PS50072"/>
    </source>
</evidence>
<sequence length="287" mass="29988">MGTAKRERKKMNREMGRQAQETAAKRQKTTKTTVRIVGAIVIILALFFGIAFLTKDDSTDNASPVTTTVDPFTSTTIAAGDATTTVPGDTAAPSDFAYGTTECPPVEGATIQTQTFSDSFALCIDPTKTYTAVVQTNMGTYSAVLDAAKAPGTVNNFVSLARNKYFDGTTCHRAIPGFMIQCGDPTATGNGGPGYKFADELPASGEYKIGSLAMANSGANTNGSQFFVISGDQGVSLPPNYTLFGQVTDGLDTTVVALDAAGNDDPSSNGVPPLKEIKIESITITES</sequence>
<evidence type="ECO:0000256" key="1">
    <source>
        <dbReference type="SAM" id="MobiDB-lite"/>
    </source>
</evidence>
<dbReference type="CDD" id="cd00317">
    <property type="entry name" value="cyclophilin"/>
    <property type="match status" value="1"/>
</dbReference>
<evidence type="ECO:0000313" key="4">
    <source>
        <dbReference type="EMBL" id="CAB4721710.1"/>
    </source>
</evidence>
<dbReference type="PANTHER" id="PTHR45625">
    <property type="entry name" value="PEPTIDYL-PROLYL CIS-TRANS ISOMERASE-RELATED"/>
    <property type="match status" value="1"/>
</dbReference>